<evidence type="ECO:0000313" key="1">
    <source>
        <dbReference type="EMBL" id="QYD70919.1"/>
    </source>
</evidence>
<keyword evidence="2" id="KW-1185">Reference proteome</keyword>
<proteinExistence type="predicted"/>
<organism evidence="1 2">
    <name type="scientific">Paraburkholderia edwinii</name>
    <dbReference type="NCBI Taxonomy" id="2861782"/>
    <lineage>
        <taxon>Bacteria</taxon>
        <taxon>Pseudomonadati</taxon>
        <taxon>Pseudomonadota</taxon>
        <taxon>Betaproteobacteria</taxon>
        <taxon>Burkholderiales</taxon>
        <taxon>Burkholderiaceae</taxon>
        <taxon>Paraburkholderia</taxon>
    </lineage>
</organism>
<dbReference type="Proteomes" id="UP000826462">
    <property type="component" value="Chromosome 1"/>
</dbReference>
<dbReference type="InterPro" id="IPR021783">
    <property type="entry name" value="DUF3348"/>
</dbReference>
<evidence type="ECO:0000313" key="2">
    <source>
        <dbReference type="Proteomes" id="UP000826462"/>
    </source>
</evidence>
<protein>
    <submittedName>
        <fullName evidence="1">DUF3348 domain-containing protein</fullName>
    </submittedName>
</protein>
<gene>
    <name evidence="1" type="ORF">KZJ38_11030</name>
</gene>
<accession>A0ABX8UPJ4</accession>
<dbReference type="EMBL" id="CP080095">
    <property type="protein sequence ID" value="QYD70919.1"/>
    <property type="molecule type" value="Genomic_DNA"/>
</dbReference>
<dbReference type="RefSeq" id="WP_219800245.1">
    <property type="nucleotide sequence ID" value="NZ_CP080095.1"/>
</dbReference>
<reference evidence="1 2" key="1">
    <citation type="submission" date="2021-07" db="EMBL/GenBank/DDBJ databases">
        <title>Paraburkholderia edwinii protects Aspergillus sp. from phenazines by acting as a toxin sponge.</title>
        <authorList>
            <person name="Dahlstrom K.M."/>
            <person name="Newman D.K."/>
        </authorList>
    </citation>
    <scope>NUCLEOTIDE SEQUENCE [LARGE SCALE GENOMIC DNA]</scope>
    <source>
        <strain evidence="1 2">Pe01</strain>
    </source>
</reference>
<name>A0ABX8UPJ4_9BURK</name>
<dbReference type="Pfam" id="PF11828">
    <property type="entry name" value="DUF3348"/>
    <property type="match status" value="1"/>
</dbReference>
<sequence>MPYSGAPLVRVLTRIMRTGVPASDVSLLDRLSQWLGWTDAIALSSALDAAAPASATAAPASVTAAPGTGGEATIATLEAALCVRTRATLTDAIGALYAVDGGRRGANARRGDTTHPRGQSQALPHVQSHAHLHVQANVETRGNADAEPVDFALFRQDYHTQQQSMEHAIGELRVRLRATLATRSERHARLALVDATMERALDARERSVLGALPALLEAHFKRLRDVARAQAEANAPTPSEAAQAVAAPRANAWLDLFREDMRAVLLAELDVRFQPVEGLLAALRAS</sequence>